<dbReference type="PANTHER" id="PTHR36450">
    <property type="entry name" value="THIOREDOXIN"/>
    <property type="match status" value="1"/>
</dbReference>
<dbReference type="PANTHER" id="PTHR36450:SF1">
    <property type="entry name" value="THIOREDOXIN"/>
    <property type="match status" value="1"/>
</dbReference>
<reference evidence="2" key="1">
    <citation type="submission" date="2016-10" db="EMBL/GenBank/DDBJ databases">
        <title>Sequence of Gallionella enrichment culture.</title>
        <authorList>
            <person name="Poehlein A."/>
            <person name="Muehling M."/>
            <person name="Daniel R."/>
        </authorList>
    </citation>
    <scope>NUCLEOTIDE SEQUENCE</scope>
</reference>
<comment type="caution">
    <text evidence="2">The sequence shown here is derived from an EMBL/GenBank/DDBJ whole genome shotgun (WGS) entry which is preliminary data.</text>
</comment>
<dbReference type="EMBL" id="MLJW01000035">
    <property type="protein sequence ID" value="OIR07740.1"/>
    <property type="molecule type" value="Genomic_DNA"/>
</dbReference>
<sequence>MSYCANPPDDAPVISLTLAGTGEPLLRMEKRLSCAAGGAGIRLMLDIRKDIDALDIPEAETPLVLYEGKMIFSGLPRTEEIEAWLKKRFEYPTALPGIRQRDSSKRDSNMKNIKVLGTGCANCKTTLKLIEEAAKAKGVAVELEKIEDLQSIMSYGVMSTPGVVVDGKVVHAGGVPSRDKIAGWL</sequence>
<feature type="domain" description="Thioredoxin-like fold" evidence="1">
    <location>
        <begin position="112"/>
        <end position="185"/>
    </location>
</feature>
<dbReference type="Pfam" id="PF13192">
    <property type="entry name" value="Thioredoxin_3"/>
    <property type="match status" value="1"/>
</dbReference>
<evidence type="ECO:0000313" key="2">
    <source>
        <dbReference type="EMBL" id="OIR07740.1"/>
    </source>
</evidence>
<evidence type="ECO:0000259" key="1">
    <source>
        <dbReference type="Pfam" id="PF13192"/>
    </source>
</evidence>
<dbReference type="InterPro" id="IPR005243">
    <property type="entry name" value="THIRX-like_proc"/>
</dbReference>
<protein>
    <recommendedName>
        <fullName evidence="1">Thioredoxin-like fold domain-containing protein</fullName>
    </recommendedName>
</protein>
<dbReference type="NCBIfam" id="TIGR00412">
    <property type="entry name" value="redox_disulf_2"/>
    <property type="match status" value="1"/>
</dbReference>
<dbReference type="AlphaFoldDB" id="A0A1J5T1L8"/>
<dbReference type="SUPFAM" id="SSF52833">
    <property type="entry name" value="Thioredoxin-like"/>
    <property type="match status" value="1"/>
</dbReference>
<proteinExistence type="predicted"/>
<dbReference type="InterPro" id="IPR012336">
    <property type="entry name" value="Thioredoxin-like_fold"/>
</dbReference>
<dbReference type="Gene3D" id="3.40.30.10">
    <property type="entry name" value="Glutaredoxin"/>
    <property type="match status" value="1"/>
</dbReference>
<name>A0A1J5T1L8_9ZZZZ</name>
<accession>A0A1J5T1L8</accession>
<dbReference type="InterPro" id="IPR036249">
    <property type="entry name" value="Thioredoxin-like_sf"/>
</dbReference>
<organism evidence="2">
    <name type="scientific">mine drainage metagenome</name>
    <dbReference type="NCBI Taxonomy" id="410659"/>
    <lineage>
        <taxon>unclassified sequences</taxon>
        <taxon>metagenomes</taxon>
        <taxon>ecological metagenomes</taxon>
    </lineage>
</organism>
<gene>
    <name evidence="2" type="ORF">GALL_100220</name>
</gene>